<accession>V6KVE4</accession>
<name>V6KVE4_STRRC</name>
<protein>
    <recommendedName>
        <fullName evidence="3">Methyltransferase type 11</fullName>
    </recommendedName>
</protein>
<dbReference type="SUPFAM" id="SSF53335">
    <property type="entry name" value="S-adenosyl-L-methionine-dependent methyltransferases"/>
    <property type="match status" value="1"/>
</dbReference>
<organism evidence="1 2">
    <name type="scientific">Streptomyces roseochromogenus subsp. oscitans DS 12.976</name>
    <dbReference type="NCBI Taxonomy" id="1352936"/>
    <lineage>
        <taxon>Bacteria</taxon>
        <taxon>Bacillati</taxon>
        <taxon>Actinomycetota</taxon>
        <taxon>Actinomycetes</taxon>
        <taxon>Kitasatosporales</taxon>
        <taxon>Streptomycetaceae</taxon>
        <taxon>Streptomyces</taxon>
    </lineage>
</organism>
<dbReference type="HOGENOM" id="CLU_093181_0_0_11"/>
<evidence type="ECO:0008006" key="3">
    <source>
        <dbReference type="Google" id="ProtNLM"/>
    </source>
</evidence>
<dbReference type="Gene3D" id="3.40.50.150">
    <property type="entry name" value="Vaccinia Virus protein VP39"/>
    <property type="match status" value="1"/>
</dbReference>
<dbReference type="OrthoDB" id="22151at2"/>
<dbReference type="AlphaFoldDB" id="V6KVE4"/>
<proteinExistence type="predicted"/>
<evidence type="ECO:0000313" key="2">
    <source>
        <dbReference type="Proteomes" id="UP000017984"/>
    </source>
</evidence>
<dbReference type="GO" id="GO:0008168">
    <property type="term" value="F:methyltransferase activity"/>
    <property type="evidence" value="ECO:0007669"/>
    <property type="project" value="UniProtKB-ARBA"/>
</dbReference>
<dbReference type="Proteomes" id="UP000017984">
    <property type="component" value="Chromosome"/>
</dbReference>
<dbReference type="GO" id="GO:0017000">
    <property type="term" value="P:antibiotic biosynthetic process"/>
    <property type="evidence" value="ECO:0007669"/>
    <property type="project" value="UniProtKB-ARBA"/>
</dbReference>
<keyword evidence="2" id="KW-1185">Reference proteome</keyword>
<dbReference type="CDD" id="cd02440">
    <property type="entry name" value="AdoMet_MTases"/>
    <property type="match status" value="1"/>
</dbReference>
<gene>
    <name evidence="1" type="ORF">M878_06105</name>
</gene>
<dbReference type="STRING" id="1352936.M878_06105"/>
<dbReference type="RefSeq" id="WP_023545219.1">
    <property type="nucleotide sequence ID" value="NZ_CM002285.1"/>
</dbReference>
<reference evidence="1 2" key="1">
    <citation type="journal article" date="2014" name="Genome Announc.">
        <title>Draft Genome Sequence of Streptomyces roseochromogenes subsp. oscitans DS 12.976, Producer of the Aminocoumarin Antibiotic Clorobiocin.</title>
        <authorList>
            <person name="Ruckert C."/>
            <person name="Kalinowski J."/>
            <person name="Heide L."/>
            <person name="Apel A.K."/>
        </authorList>
    </citation>
    <scope>NUCLEOTIDE SEQUENCE [LARGE SCALE GENOMIC DNA]</scope>
    <source>
        <strain evidence="1 2">DS 12.976</strain>
    </source>
</reference>
<dbReference type="PATRIC" id="fig|1352936.5.peg.1311"/>
<dbReference type="PANTHER" id="PTHR43861">
    <property type="entry name" value="TRANS-ACONITATE 2-METHYLTRANSFERASE-RELATED"/>
    <property type="match status" value="1"/>
</dbReference>
<dbReference type="EMBL" id="AWQX01000054">
    <property type="protein sequence ID" value="EST35391.1"/>
    <property type="molecule type" value="Genomic_DNA"/>
</dbReference>
<comment type="caution">
    <text evidence="1">The sequence shown here is derived from an EMBL/GenBank/DDBJ whole genome shotgun (WGS) entry which is preliminary data.</text>
</comment>
<sequence>MPAQHDYAIETEVWDAYAESAFEPDAEPAFRWTQYKDHGPGPEVLGKPRKTLEIGCGTGRAVAFLAKQGVEAHGLDLSPVMVKKITERWSGTGAVFHQGEGLSFLATTGETYDAIYSIFGCAWFANPTQLFPLVLLRLNPGGVFAFSQPPAIPGAYGPQGMYKGGFAGRPVYTYRYSYTPRKWRNLLLKGGFQRAGVKVIEAPTEGYIGTLFGSATRPS</sequence>
<dbReference type="Pfam" id="PF13489">
    <property type="entry name" value="Methyltransf_23"/>
    <property type="match status" value="1"/>
</dbReference>
<dbReference type="InterPro" id="IPR029063">
    <property type="entry name" value="SAM-dependent_MTases_sf"/>
</dbReference>
<evidence type="ECO:0000313" key="1">
    <source>
        <dbReference type="EMBL" id="EST35391.1"/>
    </source>
</evidence>